<evidence type="ECO:0000256" key="4">
    <source>
        <dbReference type="ARBA" id="ARBA00023136"/>
    </source>
</evidence>
<feature type="transmembrane region" description="Helical" evidence="7">
    <location>
        <begin position="199"/>
        <end position="219"/>
    </location>
</feature>
<comment type="function">
    <text evidence="7">Functions as a peptidoglycan terminase that cleaves nascent peptidoglycan strands endolytically to terminate their elongation.</text>
</comment>
<dbReference type="CDD" id="cd08010">
    <property type="entry name" value="MltG_like"/>
    <property type="match status" value="1"/>
</dbReference>
<organism evidence="10 11">
    <name type="scientific">Streptococcus oricebi</name>
    <dbReference type="NCBI Taxonomy" id="1547447"/>
    <lineage>
        <taxon>Bacteria</taxon>
        <taxon>Bacillati</taxon>
        <taxon>Bacillota</taxon>
        <taxon>Bacilli</taxon>
        <taxon>Lactobacillales</taxon>
        <taxon>Streptococcaceae</taxon>
        <taxon>Streptococcus</taxon>
    </lineage>
</organism>
<protein>
    <recommendedName>
        <fullName evidence="7">Endolytic murein transglycosylase</fullName>
        <ecNumber evidence="7">4.2.2.29</ecNumber>
    </recommendedName>
    <alternativeName>
        <fullName evidence="7">Peptidoglycan lytic transglycosylase</fullName>
    </alternativeName>
    <alternativeName>
        <fullName evidence="7">Peptidoglycan polymerization terminase</fullName>
    </alternativeName>
</protein>
<dbReference type="EMBL" id="PRDG01000003">
    <property type="protein sequence ID" value="MBP2623423.1"/>
    <property type="molecule type" value="Genomic_DNA"/>
</dbReference>
<feature type="compositionally biased region" description="Polar residues" evidence="9">
    <location>
        <begin position="85"/>
        <end position="107"/>
    </location>
</feature>
<comment type="similarity">
    <text evidence="7">Belongs to the transglycosylase MltG family.</text>
</comment>
<comment type="caution">
    <text evidence="10">The sequence shown here is derived from an EMBL/GenBank/DDBJ whole genome shotgun (WGS) entry which is preliminary data.</text>
</comment>
<dbReference type="HAMAP" id="MF_02065">
    <property type="entry name" value="MltG"/>
    <property type="match status" value="1"/>
</dbReference>
<dbReference type="Pfam" id="PF02618">
    <property type="entry name" value="YceG"/>
    <property type="match status" value="1"/>
</dbReference>
<evidence type="ECO:0000256" key="3">
    <source>
        <dbReference type="ARBA" id="ARBA00022989"/>
    </source>
</evidence>
<sequence>MTENSQENEKNLSFKEQILRDLAQAKKEAEDQESVLEDEGIKVASDLKGLASQTLDSSSKPAEEAASKEEPAYVEFRSEDIVSEDSAQPETPSSLSQEVSASQQATSTDDDWTQPLAKETVPLADDLKEDKEFNSQLTRVPVSYKTEKISPIEEPEEEKLAYRQERPEKPSKEADKFSRAKRVAQDQQKKRQNNVAKKIVWTVLSLLLLGLAVTGLFYYNYVTDALKAVDSKATEYVTVEVPQGSSAKEIGRILEKEGLIKSSQVFNFYSKFKNYSNFQSGYYNLQKSMDLDTIAKTLQKGGTETPQAPSLGKLTIPEGYTLEQIAKTVGETKSKKVSISADDFLAKVQDENFISQLVAKYPRLLSGLPSKESGVKYRLEGYLFPATYNYTPETTVESLIDEMVAAMDNSMAKYYDDLSAKNLTVNDVLTMASLVEKEGSTDQDRKDIAGVFYNRLNQGMPLQSNIAILYAQGKLGQKTTLAEDAAIDTEIDSAYNVYKNTGLMPGPVDSPSLSAIEAVVNPNKTDYLYFLADTETGTVYYSNTYEEHAKNVEEHINSKLNQAGGSN</sequence>
<evidence type="ECO:0000256" key="2">
    <source>
        <dbReference type="ARBA" id="ARBA00022692"/>
    </source>
</evidence>
<evidence type="ECO:0000256" key="8">
    <source>
        <dbReference type="SAM" id="Coils"/>
    </source>
</evidence>
<keyword evidence="8" id="KW-0175">Coiled coil</keyword>
<gene>
    <name evidence="7 10" type="primary">mltG</name>
    <name evidence="10" type="ORF">C4K46_05650</name>
</gene>
<keyword evidence="6 7" id="KW-0961">Cell wall biogenesis/degradation</keyword>
<dbReference type="PANTHER" id="PTHR30518:SF2">
    <property type="entry name" value="ENDOLYTIC MUREIN TRANSGLYCOSYLASE"/>
    <property type="match status" value="1"/>
</dbReference>
<evidence type="ECO:0000256" key="9">
    <source>
        <dbReference type="SAM" id="MobiDB-lite"/>
    </source>
</evidence>
<comment type="subcellular location">
    <subcellularLocation>
        <location evidence="7">Cell membrane</location>
        <topology evidence="7">Single-pass membrane protein</topology>
    </subcellularLocation>
</comment>
<proteinExistence type="inferred from homology"/>
<feature type="region of interest" description="Disordered" evidence="9">
    <location>
        <begin position="50"/>
        <end position="115"/>
    </location>
</feature>
<feature type="site" description="Important for catalytic activity" evidence="7">
    <location>
        <position position="438"/>
    </location>
</feature>
<dbReference type="Gene3D" id="3.30.160.60">
    <property type="entry name" value="Classic Zinc Finger"/>
    <property type="match status" value="1"/>
</dbReference>
<keyword evidence="3 7" id="KW-1133">Transmembrane helix</keyword>
<keyword evidence="11" id="KW-1185">Reference proteome</keyword>
<feature type="coiled-coil region" evidence="8">
    <location>
        <begin position="12"/>
        <end position="42"/>
    </location>
</feature>
<keyword evidence="2 7" id="KW-0812">Transmembrane</keyword>
<feature type="compositionally biased region" description="Basic and acidic residues" evidence="9">
    <location>
        <begin position="61"/>
        <end position="80"/>
    </location>
</feature>
<feature type="region of interest" description="Disordered" evidence="9">
    <location>
        <begin position="148"/>
        <end position="189"/>
    </location>
</feature>
<dbReference type="InterPro" id="IPR003770">
    <property type="entry name" value="MLTG-like"/>
</dbReference>
<comment type="catalytic activity">
    <reaction evidence="7">
        <text>a peptidoglycan chain = a peptidoglycan chain with N-acetyl-1,6-anhydromuramyl-[peptide] at the reducing end + a peptidoglycan chain with N-acetylglucosamine at the non-reducing end.</text>
        <dbReference type="EC" id="4.2.2.29"/>
    </reaction>
</comment>
<evidence type="ECO:0000256" key="6">
    <source>
        <dbReference type="ARBA" id="ARBA00023316"/>
    </source>
</evidence>
<evidence type="ECO:0000313" key="10">
    <source>
        <dbReference type="EMBL" id="MBP2623423.1"/>
    </source>
</evidence>
<dbReference type="NCBIfam" id="TIGR00247">
    <property type="entry name" value="endolytic transglycosylase MltG"/>
    <property type="match status" value="1"/>
</dbReference>
<reference evidence="10 11" key="1">
    <citation type="submission" date="2018-02" db="EMBL/GenBank/DDBJ databases">
        <title>Draft genome sequence of Streptococcus oricebi CCUG 70868T type strain.</title>
        <authorList>
            <person name="Mendez V."/>
            <person name="Salva-Serra F."/>
            <person name="Jaen-Luchoro D."/>
            <person name="Gonzales-Siles L."/>
            <person name="Karlsson R."/>
            <person name="Engstrom-Jakobsson H."/>
            <person name="Busquets A."/>
            <person name="Gomila M."/>
            <person name="Pineiro-Iglesias B."/>
            <person name="Bennasar-Figueras A."/>
            <person name="Seeger M."/>
            <person name="Moore E."/>
        </authorList>
    </citation>
    <scope>NUCLEOTIDE SEQUENCE [LARGE SCALE GENOMIC DNA]</scope>
    <source>
        <strain evidence="10 11">CCUG 70868</strain>
    </source>
</reference>
<accession>A0ABS5B3K7</accession>
<feature type="compositionally biased region" description="Basic and acidic residues" evidence="9">
    <location>
        <begin position="158"/>
        <end position="189"/>
    </location>
</feature>
<keyword evidence="4 7" id="KW-0472">Membrane</keyword>
<dbReference type="PANTHER" id="PTHR30518">
    <property type="entry name" value="ENDOLYTIC MUREIN TRANSGLYCOSYLASE"/>
    <property type="match status" value="1"/>
</dbReference>
<dbReference type="Proteomes" id="UP001519296">
    <property type="component" value="Unassembled WGS sequence"/>
</dbReference>
<evidence type="ECO:0000256" key="5">
    <source>
        <dbReference type="ARBA" id="ARBA00023239"/>
    </source>
</evidence>
<evidence type="ECO:0000256" key="7">
    <source>
        <dbReference type="HAMAP-Rule" id="MF_02065"/>
    </source>
</evidence>
<dbReference type="RefSeq" id="WP_209627921.1">
    <property type="nucleotide sequence ID" value="NZ_PRDG01000003.1"/>
</dbReference>
<evidence type="ECO:0000256" key="1">
    <source>
        <dbReference type="ARBA" id="ARBA00022475"/>
    </source>
</evidence>
<keyword evidence="1 7" id="KW-1003">Cell membrane</keyword>
<dbReference type="EC" id="4.2.2.29" evidence="7"/>
<keyword evidence="5 7" id="KW-0456">Lyase</keyword>
<evidence type="ECO:0000313" key="11">
    <source>
        <dbReference type="Proteomes" id="UP001519296"/>
    </source>
</evidence>
<dbReference type="Gene3D" id="3.30.1490.480">
    <property type="entry name" value="Endolytic murein transglycosylase"/>
    <property type="match status" value="1"/>
</dbReference>
<name>A0ABS5B3K7_9STRE</name>